<evidence type="ECO:0000313" key="7">
    <source>
        <dbReference type="Proteomes" id="UP000237000"/>
    </source>
</evidence>
<dbReference type="GO" id="GO:0004869">
    <property type="term" value="F:cysteine-type endopeptidase inhibitor activity"/>
    <property type="evidence" value="ECO:0007669"/>
    <property type="project" value="UniProtKB-KW"/>
</dbReference>
<evidence type="ECO:0000256" key="3">
    <source>
        <dbReference type="SAM" id="MobiDB-lite"/>
    </source>
</evidence>
<dbReference type="SUPFAM" id="SSF54403">
    <property type="entry name" value="Cystatin/monellin"/>
    <property type="match status" value="1"/>
</dbReference>
<evidence type="ECO:0000259" key="5">
    <source>
        <dbReference type="Pfam" id="PF00031"/>
    </source>
</evidence>
<evidence type="ECO:0000256" key="2">
    <source>
        <dbReference type="ARBA" id="ARBA00022704"/>
    </source>
</evidence>
<dbReference type="Gene3D" id="3.10.450.10">
    <property type="match status" value="1"/>
</dbReference>
<accession>A0A2P5E5Q1</accession>
<keyword evidence="4" id="KW-0472">Membrane</keyword>
<dbReference type="InterPro" id="IPR046350">
    <property type="entry name" value="Cystatin_sf"/>
</dbReference>
<protein>
    <submittedName>
        <fullName evidence="6">Cystatin domain containing protein</fullName>
    </submittedName>
</protein>
<dbReference type="CDD" id="cd00042">
    <property type="entry name" value="CY"/>
    <property type="match status" value="1"/>
</dbReference>
<feature type="region of interest" description="Disordered" evidence="3">
    <location>
        <begin position="110"/>
        <end position="129"/>
    </location>
</feature>
<gene>
    <name evidence="6" type="ORF">TorRG33x02_233590</name>
</gene>
<dbReference type="AlphaFoldDB" id="A0A2P5E5Q1"/>
<dbReference type="EMBL" id="JXTC01000230">
    <property type="protein sequence ID" value="PON80863.1"/>
    <property type="molecule type" value="Genomic_DNA"/>
</dbReference>
<keyword evidence="4" id="KW-0812">Transmembrane</keyword>
<feature type="domain" description="Cystatin" evidence="5">
    <location>
        <begin position="245"/>
        <end position="295"/>
    </location>
</feature>
<dbReference type="OrthoDB" id="10407962at2759"/>
<feature type="transmembrane region" description="Helical" evidence="4">
    <location>
        <begin position="309"/>
        <end position="331"/>
    </location>
</feature>
<evidence type="ECO:0000313" key="6">
    <source>
        <dbReference type="EMBL" id="PON80863.1"/>
    </source>
</evidence>
<feature type="compositionally biased region" description="Basic and acidic residues" evidence="3">
    <location>
        <begin position="110"/>
        <end position="125"/>
    </location>
</feature>
<comment type="caution">
    <text evidence="6">The sequence shown here is derived from an EMBL/GenBank/DDBJ whole genome shotgun (WGS) entry which is preliminary data.</text>
</comment>
<reference evidence="7" key="1">
    <citation type="submission" date="2016-06" db="EMBL/GenBank/DDBJ databases">
        <title>Parallel loss of symbiosis genes in relatives of nitrogen-fixing non-legume Parasponia.</title>
        <authorList>
            <person name="Van Velzen R."/>
            <person name="Holmer R."/>
            <person name="Bu F."/>
            <person name="Rutten L."/>
            <person name="Van Zeijl A."/>
            <person name="Liu W."/>
            <person name="Santuari L."/>
            <person name="Cao Q."/>
            <person name="Sharma T."/>
            <person name="Shen D."/>
            <person name="Roswanjaya Y."/>
            <person name="Wardhani T."/>
            <person name="Kalhor M.S."/>
            <person name="Jansen J."/>
            <person name="Van den Hoogen J."/>
            <person name="Gungor B."/>
            <person name="Hartog M."/>
            <person name="Hontelez J."/>
            <person name="Verver J."/>
            <person name="Yang W.-C."/>
            <person name="Schijlen E."/>
            <person name="Repin R."/>
            <person name="Schilthuizen M."/>
            <person name="Schranz E."/>
            <person name="Heidstra R."/>
            <person name="Miyata K."/>
            <person name="Fedorova E."/>
            <person name="Kohlen W."/>
            <person name="Bisseling T."/>
            <person name="Smit S."/>
            <person name="Geurts R."/>
        </authorList>
    </citation>
    <scope>NUCLEOTIDE SEQUENCE [LARGE SCALE GENOMIC DNA]</scope>
    <source>
        <strain evidence="7">cv. RG33-2</strain>
    </source>
</reference>
<evidence type="ECO:0000256" key="4">
    <source>
        <dbReference type="SAM" id="Phobius"/>
    </source>
</evidence>
<dbReference type="InterPro" id="IPR000010">
    <property type="entry name" value="Cystatin_dom"/>
</dbReference>
<keyword evidence="2" id="KW-0789">Thiol protease inhibitor</keyword>
<keyword evidence="7" id="KW-1185">Reference proteome</keyword>
<dbReference type="Proteomes" id="UP000237000">
    <property type="component" value="Unassembled WGS sequence"/>
</dbReference>
<keyword evidence="1" id="KW-0646">Protease inhibitor</keyword>
<dbReference type="Pfam" id="PF00031">
    <property type="entry name" value="Cystatin"/>
    <property type="match status" value="1"/>
</dbReference>
<organism evidence="6 7">
    <name type="scientific">Trema orientale</name>
    <name type="common">Charcoal tree</name>
    <name type="synonym">Celtis orientalis</name>
    <dbReference type="NCBI Taxonomy" id="63057"/>
    <lineage>
        <taxon>Eukaryota</taxon>
        <taxon>Viridiplantae</taxon>
        <taxon>Streptophyta</taxon>
        <taxon>Embryophyta</taxon>
        <taxon>Tracheophyta</taxon>
        <taxon>Spermatophyta</taxon>
        <taxon>Magnoliopsida</taxon>
        <taxon>eudicotyledons</taxon>
        <taxon>Gunneridae</taxon>
        <taxon>Pentapetalae</taxon>
        <taxon>rosids</taxon>
        <taxon>fabids</taxon>
        <taxon>Rosales</taxon>
        <taxon>Cannabaceae</taxon>
        <taxon>Trema</taxon>
    </lineage>
</organism>
<keyword evidence="4" id="KW-1133">Transmembrane helix</keyword>
<dbReference type="InParanoid" id="A0A2P5E5Q1"/>
<evidence type="ECO:0000256" key="1">
    <source>
        <dbReference type="ARBA" id="ARBA00022690"/>
    </source>
</evidence>
<sequence>MDQVFSYEQTAGFCYRSDFSNSVSYPRSYINLSEPVFERFWNSKLFHEIFQIVKSCSHAKHNIRNSKPDLDNLGKDEEQVLAPEQIIDPCPHAKHHDSRKLEQHLANLEKHRDKDWPSENKDPSPHKKKLVHRDAFRQELIMCLRKEREYRQKQEQEQKQKQKQQAYEMYCEQHYLRQEIEIWVPNSDKRSFEENVACLEKINELVYRQQKQVRAYKGFHIDEDLRDLGGRLILPVDLDDEYMNKIVKDAAVFAVEKYNQTECKDIELERVVKANSKLVGGYRFYLTLEANDGLFYEAKIRLNSFRIHLLSIMSLGFLGLIASNLKILVLLPNNSCREYIMF</sequence>
<name>A0A2P5E5Q1_TREOI</name>
<proteinExistence type="predicted"/>